<evidence type="ECO:0000313" key="2">
    <source>
        <dbReference type="EMBL" id="KAG9396290.1"/>
    </source>
</evidence>
<dbReference type="Proteomes" id="UP000717585">
    <property type="component" value="Unassembled WGS sequence"/>
</dbReference>
<organism evidence="2 3">
    <name type="scientific">Carpediemonas membranifera</name>
    <dbReference type="NCBI Taxonomy" id="201153"/>
    <lineage>
        <taxon>Eukaryota</taxon>
        <taxon>Metamonada</taxon>
        <taxon>Carpediemonas-like organisms</taxon>
        <taxon>Carpediemonas</taxon>
    </lineage>
</organism>
<reference evidence="2" key="1">
    <citation type="submission" date="2021-05" db="EMBL/GenBank/DDBJ databases">
        <title>A free-living protist that lacks canonical eukaryotic 1 DNA replication and segregation systems.</title>
        <authorList>
            <person name="Salas-Leiva D.E."/>
            <person name="Tromer E.C."/>
            <person name="Curtis B.A."/>
            <person name="Jerlstrom-Hultqvist J."/>
            <person name="Kolisko M."/>
            <person name="Yi Z."/>
            <person name="Salas-Leiva J.S."/>
            <person name="Gallot-Lavallee L."/>
            <person name="Kops G.J.P.L."/>
            <person name="Archibald J.M."/>
            <person name="Simpson A.G.B."/>
            <person name="Roger A.J."/>
        </authorList>
    </citation>
    <scope>NUCLEOTIDE SEQUENCE</scope>
    <source>
        <strain evidence="2">BICM</strain>
    </source>
</reference>
<feature type="compositionally biased region" description="Acidic residues" evidence="1">
    <location>
        <begin position="426"/>
        <end position="450"/>
    </location>
</feature>
<comment type="caution">
    <text evidence="2">The sequence shown here is derived from an EMBL/GenBank/DDBJ whole genome shotgun (WGS) entry which is preliminary data.</text>
</comment>
<name>A0A8J6AZU6_9EUKA</name>
<dbReference type="AlphaFoldDB" id="A0A8J6AZU6"/>
<keyword evidence="3" id="KW-1185">Reference proteome</keyword>
<feature type="compositionally biased region" description="Polar residues" evidence="1">
    <location>
        <begin position="306"/>
        <end position="317"/>
    </location>
</feature>
<evidence type="ECO:0000313" key="3">
    <source>
        <dbReference type="Proteomes" id="UP000717585"/>
    </source>
</evidence>
<feature type="region of interest" description="Disordered" evidence="1">
    <location>
        <begin position="425"/>
        <end position="450"/>
    </location>
</feature>
<gene>
    <name evidence="2" type="ORF">J8273_2021</name>
</gene>
<dbReference type="EMBL" id="JAHDYR010000006">
    <property type="protein sequence ID" value="KAG9396290.1"/>
    <property type="molecule type" value="Genomic_DNA"/>
</dbReference>
<protein>
    <submittedName>
        <fullName evidence="2">Uncharacterized protein</fullName>
    </submittedName>
</protein>
<evidence type="ECO:0000256" key="1">
    <source>
        <dbReference type="SAM" id="MobiDB-lite"/>
    </source>
</evidence>
<feature type="compositionally biased region" description="Basic residues" evidence="1">
    <location>
        <begin position="285"/>
        <end position="294"/>
    </location>
</feature>
<sequence>MDDFEEGPNIQLVTGVAQVFEPPMKLAPARHEDDLDEDIQEQEEDWLMQSSDVCVAFTHFNSYRGSSSIVFYVLSQSGDVWRRHDIPLFTLPPIGTIVTPEMMPDIRPTTSIRIFRVNGVNYAAVSFVQTAVVEVYNIDVADVSQGPVARIATGNDQDEGDSISCMDVKVFGDHAVLAVGTEGASIKVFTIGAGLAAEPNPAYCPTRLPGVSSIAMFEQGGSVRVVAGAAHSAHSGRALSFVYSPTTHAIDGTPLTFDGLGAVHDVSAAVVGPVAVPVAIHTAKSKAKGKKKDKKAGNPTVVSRLGGTQPSASSSTPAVHAGVTPSEVYPSFVRSSGKVTAAVINRDKAPAFVQIYNGDAPAAKHELNEEVGHVLDCSLVAIGQGIALVMGDDRGKVCLLDIGQLEGAGVERTNLRLAETVIRIDDEGEEPDDFDMSDSDDSDDSDDQDM</sequence>
<feature type="region of interest" description="Disordered" evidence="1">
    <location>
        <begin position="285"/>
        <end position="320"/>
    </location>
</feature>
<accession>A0A8J6AZU6</accession>
<proteinExistence type="predicted"/>